<dbReference type="PANTHER" id="PTHR12526">
    <property type="entry name" value="GLYCOSYLTRANSFERASE"/>
    <property type="match status" value="1"/>
</dbReference>
<dbReference type="GO" id="GO:0016757">
    <property type="term" value="F:glycosyltransferase activity"/>
    <property type="evidence" value="ECO:0007669"/>
    <property type="project" value="UniProtKB-KW"/>
</dbReference>
<keyword evidence="3" id="KW-0328">Glycosyltransferase</keyword>
<dbReference type="Gene3D" id="3.40.50.2000">
    <property type="entry name" value="Glycogen Phosphorylase B"/>
    <property type="match status" value="2"/>
</dbReference>
<evidence type="ECO:0000259" key="1">
    <source>
        <dbReference type="Pfam" id="PF00534"/>
    </source>
</evidence>
<reference evidence="3" key="1">
    <citation type="submission" date="2019-11" db="EMBL/GenBank/DDBJ databases">
        <authorList>
            <person name="Feng L."/>
        </authorList>
    </citation>
    <scope>NUCLEOTIDE SEQUENCE</scope>
    <source>
        <strain evidence="3">ElimosumLFYP34</strain>
    </source>
</reference>
<name>A0A6N3DRJ9_EUBLI</name>
<gene>
    <name evidence="3" type="primary">tuaC</name>
    <name evidence="3" type="ORF">ELLFYP34_03137</name>
</gene>
<dbReference type="Pfam" id="PF13439">
    <property type="entry name" value="Glyco_transf_4"/>
    <property type="match status" value="1"/>
</dbReference>
<dbReference type="InterPro" id="IPR028098">
    <property type="entry name" value="Glyco_trans_4-like_N"/>
</dbReference>
<feature type="domain" description="Glycosyl transferase family 1" evidence="1">
    <location>
        <begin position="182"/>
        <end position="332"/>
    </location>
</feature>
<proteinExistence type="predicted"/>
<protein>
    <submittedName>
        <fullName evidence="3">Teichuronic acid biosynthesis glycosyltransferase TuaC</fullName>
        <ecNumber evidence="3">2.4.-.-</ecNumber>
    </submittedName>
</protein>
<dbReference type="CDD" id="cd03801">
    <property type="entry name" value="GT4_PimA-like"/>
    <property type="match status" value="1"/>
</dbReference>
<dbReference type="SUPFAM" id="SSF53756">
    <property type="entry name" value="UDP-Glycosyltransferase/glycogen phosphorylase"/>
    <property type="match status" value="1"/>
</dbReference>
<feature type="domain" description="Glycosyltransferase subfamily 4-like N-terminal" evidence="2">
    <location>
        <begin position="14"/>
        <end position="173"/>
    </location>
</feature>
<dbReference type="InterPro" id="IPR001296">
    <property type="entry name" value="Glyco_trans_1"/>
</dbReference>
<evidence type="ECO:0000313" key="3">
    <source>
        <dbReference type="EMBL" id="VYU28297.1"/>
    </source>
</evidence>
<organism evidence="3">
    <name type="scientific">Eubacterium limosum</name>
    <dbReference type="NCBI Taxonomy" id="1736"/>
    <lineage>
        <taxon>Bacteria</taxon>
        <taxon>Bacillati</taxon>
        <taxon>Bacillota</taxon>
        <taxon>Clostridia</taxon>
        <taxon>Eubacteriales</taxon>
        <taxon>Eubacteriaceae</taxon>
        <taxon>Eubacterium</taxon>
    </lineage>
</organism>
<dbReference type="AlphaFoldDB" id="A0A6N3DRJ9"/>
<sequence>MRLCLIAPIPPPYGGIANWTRLISEHIEKKQQDIELNILDTGTGRRTTEGRSLWDRVVVSGIKMLGLKRRLIREIKNKRPDVIHLTTSGSLGLIRDGLLLKTARKNSIPTNYHIRYGRIPQLEKEHSGEWRYQLKACRLADRVIVIDSKSYACLRHYLPEEKLSYVPNPINLEELPDPGEKRGRKIVFLGWVTREKGTWELLEAWQDLKQEYPDWILEIIGPFQEGFARTLKRKFSFEGVELVGELPHTQAIKRLNEAEIFVLPSHTEGFPNAVLEAMALGKAVVATRVGAIPDMLENCGILVEKHSPDNLRKALDGLMDNAVLRQKLGDRAFVKVTNQYNLEKVIGLYNEIWRNNETLCSA</sequence>
<evidence type="ECO:0000259" key="2">
    <source>
        <dbReference type="Pfam" id="PF13439"/>
    </source>
</evidence>
<accession>A0A6N3DRJ9</accession>
<dbReference type="Pfam" id="PF00534">
    <property type="entry name" value="Glycos_transf_1"/>
    <property type="match status" value="1"/>
</dbReference>
<dbReference type="EC" id="2.4.-.-" evidence="3"/>
<keyword evidence="3" id="KW-0808">Transferase</keyword>
<dbReference type="EMBL" id="CACRTR010000009">
    <property type="protein sequence ID" value="VYU28297.1"/>
    <property type="molecule type" value="Genomic_DNA"/>
</dbReference>